<evidence type="ECO:0008006" key="4">
    <source>
        <dbReference type="Google" id="ProtNLM"/>
    </source>
</evidence>
<name>A0ABN7M4Z0_9XANT</name>
<dbReference type="EMBL" id="HG992338">
    <property type="protein sequence ID" value="CAE6780896.1"/>
    <property type="molecule type" value="Genomic_DNA"/>
</dbReference>
<dbReference type="Proteomes" id="UP000835287">
    <property type="component" value="Chromosome"/>
</dbReference>
<protein>
    <recommendedName>
        <fullName evidence="4">Lipoprotein transmembrane</fullName>
    </recommendedName>
</protein>
<evidence type="ECO:0000313" key="3">
    <source>
        <dbReference type="Proteomes" id="UP000835287"/>
    </source>
</evidence>
<organism evidence="2 3">
    <name type="scientific">Xanthomonas arboricola pv. corylina</name>
    <dbReference type="NCBI Taxonomy" id="487821"/>
    <lineage>
        <taxon>Bacteria</taxon>
        <taxon>Pseudomonadati</taxon>
        <taxon>Pseudomonadota</taxon>
        <taxon>Gammaproteobacteria</taxon>
        <taxon>Lysobacterales</taxon>
        <taxon>Lysobacteraceae</taxon>
        <taxon>Xanthomonas</taxon>
    </lineage>
</organism>
<feature type="chain" id="PRO_5045028781" description="Lipoprotein transmembrane" evidence="1">
    <location>
        <begin position="27"/>
        <end position="251"/>
    </location>
</feature>
<keyword evidence="3" id="KW-1185">Reference proteome</keyword>
<dbReference type="EMBL" id="HG992338">
    <property type="protein sequence ID" value="CAE6780918.1"/>
    <property type="molecule type" value="Genomic_DNA"/>
</dbReference>
<evidence type="ECO:0000313" key="2">
    <source>
        <dbReference type="EMBL" id="CAE6780918.1"/>
    </source>
</evidence>
<dbReference type="RefSeq" id="WP_275548014.1">
    <property type="nucleotide sequence ID" value="NZ_HG992338.1"/>
</dbReference>
<proteinExistence type="predicted"/>
<evidence type="ECO:0000256" key="1">
    <source>
        <dbReference type="SAM" id="SignalP"/>
    </source>
</evidence>
<sequence>MRVLLKSIAVSMVLAGLCSQSAVVQAASPSLAGKRVFYVTRLDEVPSATERQRDVQQHGLSADRTVAAHLQRLGCKVSFFDQTVDPSKAQGFDLVVLSSVVQSREMADTGFRNVAVPLLTWENDLMDSLRLTGRRKGVDYGEVEKEHYIRIINAPHPLAGGLRDGKTYVYPRDVMMGWGVPARAASVIATLPGEPDKAVVFGYEKGATMDHDFVAPARRVALFLDNDTFANLSPDGLALFDAAVDWSMRTP</sequence>
<gene>
    <name evidence="2" type="ORF">XAC301_23970</name>
</gene>
<accession>A0ABN7M4Z0</accession>
<keyword evidence="1" id="KW-0732">Signal</keyword>
<reference evidence="2 3" key="1">
    <citation type="submission" date="2021-02" db="EMBL/GenBank/DDBJ databases">
        <authorList>
            <person name="Pothier F. J."/>
        </authorList>
    </citation>
    <scope>NUCLEOTIDE SEQUENCE [LARGE SCALE GENOMIC DNA]</scope>
    <source>
        <strain evidence="2 3">301</strain>
    </source>
</reference>
<feature type="signal peptide" evidence="1">
    <location>
        <begin position="1"/>
        <end position="26"/>
    </location>
</feature>